<feature type="compositionally biased region" description="Basic and acidic residues" evidence="3">
    <location>
        <begin position="872"/>
        <end position="893"/>
    </location>
</feature>
<dbReference type="InterPro" id="IPR059029">
    <property type="entry name" value="FAM13A_dom"/>
</dbReference>
<dbReference type="PANTHER" id="PTHR15904">
    <property type="entry name" value="FAM13"/>
    <property type="match status" value="1"/>
</dbReference>
<evidence type="ECO:0000313" key="5">
    <source>
        <dbReference type="EMBL" id="KFM78328.1"/>
    </source>
</evidence>
<gene>
    <name evidence="5" type="ORF">X975_21588</name>
</gene>
<dbReference type="SUPFAM" id="SSF48350">
    <property type="entry name" value="GTPase activation domain, GAP"/>
    <property type="match status" value="1"/>
</dbReference>
<dbReference type="OrthoDB" id="6427997at2759"/>
<keyword evidence="6" id="KW-1185">Reference proteome</keyword>
<dbReference type="Pfam" id="PF00620">
    <property type="entry name" value="RhoGAP"/>
    <property type="match status" value="1"/>
</dbReference>
<evidence type="ECO:0000256" key="3">
    <source>
        <dbReference type="SAM" id="MobiDB-lite"/>
    </source>
</evidence>
<dbReference type="SMART" id="SM00324">
    <property type="entry name" value="RhoGAP"/>
    <property type="match status" value="1"/>
</dbReference>
<dbReference type="AlphaFoldDB" id="A0A087ULT9"/>
<dbReference type="PANTHER" id="PTHR15904:SF17">
    <property type="entry name" value="RHO-GAP DOMAIN-CONTAINING PROTEIN"/>
    <property type="match status" value="1"/>
</dbReference>
<dbReference type="STRING" id="407821.A0A087ULT9"/>
<feature type="compositionally biased region" description="Basic and acidic residues" evidence="3">
    <location>
        <begin position="352"/>
        <end position="368"/>
    </location>
</feature>
<dbReference type="Pfam" id="PF26116">
    <property type="entry name" value="FAM13A"/>
    <property type="match status" value="1"/>
</dbReference>
<feature type="region of interest" description="Disordered" evidence="3">
    <location>
        <begin position="865"/>
        <end position="893"/>
    </location>
</feature>
<feature type="compositionally biased region" description="Basic and acidic residues" evidence="3">
    <location>
        <begin position="517"/>
        <end position="531"/>
    </location>
</feature>
<dbReference type="EMBL" id="KK120451">
    <property type="protein sequence ID" value="KFM78328.1"/>
    <property type="molecule type" value="Genomic_DNA"/>
</dbReference>
<comment type="similarity">
    <text evidence="1">Belongs to the FAM13 family.</text>
</comment>
<dbReference type="OMA" id="HTQNNHT"/>
<sequence>MRAPLCSDATDLCPDDQGLIVSENESQSEIHAIEKSLEKSHTSKTSVFGICLDNLMGTTPQVAPQIPFILSRLCRYIEEHGLQQKHLFLEGEEKDLVESLKIEFIESGDAPLETVGNVASVAKLLIIFFEDLPEPLIPVSAQPDFVNDMESLSLSSSDCVSKLKQNVSKLPESAYHVLKYLSRFLLRVACNKKYNGMSCDDLGILFGPLLFRPSSKDPLVLIRVKNVVNYLVRDYHAIFEDDTKTVLLDETRSLKASCVISDKKHRKQLPCPSSVMPVMSLCPLSVVIPSVESDLPIADDGNRIKDNVPVLLIESQVDVMDKSNDEKSSASNPSGSKEAVGALVTRKRKERRPSGEDSLQRSSSEERPSPGSLVSLEKIELLRRCSSHEEMIDALKTNNTELDVLYPKKVLERDIPLNIDSYLSGSLELVVSEKNHSPHPPNAKRREVEINKSDLELTVLPWNVSDNSSSSGSEKSQCSEKVIHYGSMQNSFAELTDVNTMDFDVAGQENEDENEDSDRNTEADEFQESRKARIPRSASCPVPGADSEGTSESENNSLSLSWSMLFESEDSEPVRSEHHSSWPMMKDAQDDDALLSPSVQSLRKSNFYEAPLSPSAYRSYLSYRSTHLDPSVPPSPPVEQEDFAKNLIESNAVSDSIKQLTKKIHSIKKRVRKFDEKFEAEFGYKPSHAEKANNSEAKKLMNDLYKARKELKALKEESHLEHVSSASSWHATRCSHILGDTTNHFQKATSKGAKPSVEDSYGVTIKSLADDRKTANRPENVEAMTTDQVKDEKLAIQKALLYFESIHGKPAAKDERNTIRPLYDRYRNIKRLLVRSGSFPGAVSKNKDLCSELQPILEHETMDFTSPQNRSLTEEHVEKTESHENSDIRKGEEKSREIIIKDDFRKGTSSSQFLASKYENSNVHELPLSEMIFQLQQVKSEKRHLRKILREFESEFFKLNGRKVQKEDKLPVDTLYGEYKHIKARLKLLEALISKHDQHQLM</sequence>
<keyword evidence="2" id="KW-0175">Coiled coil</keyword>
<dbReference type="PROSITE" id="PS50238">
    <property type="entry name" value="RHOGAP"/>
    <property type="match status" value="1"/>
</dbReference>
<proteinExistence type="inferred from homology"/>
<evidence type="ECO:0000259" key="4">
    <source>
        <dbReference type="PROSITE" id="PS50238"/>
    </source>
</evidence>
<protein>
    <recommendedName>
        <fullName evidence="4">Rho-GAP domain-containing protein</fullName>
    </recommendedName>
</protein>
<feature type="region of interest" description="Disordered" evidence="3">
    <location>
        <begin position="508"/>
        <end position="556"/>
    </location>
</feature>
<evidence type="ECO:0000313" key="6">
    <source>
        <dbReference type="Proteomes" id="UP000054359"/>
    </source>
</evidence>
<name>A0A087ULT9_STEMI</name>
<dbReference type="Proteomes" id="UP000054359">
    <property type="component" value="Unassembled WGS sequence"/>
</dbReference>
<evidence type="ECO:0000256" key="2">
    <source>
        <dbReference type="SAM" id="Coils"/>
    </source>
</evidence>
<dbReference type="InterPro" id="IPR039102">
    <property type="entry name" value="FAM13"/>
</dbReference>
<feature type="domain" description="Rho-GAP" evidence="4">
    <location>
        <begin position="50"/>
        <end position="239"/>
    </location>
</feature>
<feature type="region of interest" description="Disordered" evidence="3">
    <location>
        <begin position="321"/>
        <end position="372"/>
    </location>
</feature>
<feature type="non-terminal residue" evidence="5">
    <location>
        <position position="1002"/>
    </location>
</feature>
<organism evidence="5 6">
    <name type="scientific">Stegodyphus mimosarum</name>
    <name type="common">African social velvet spider</name>
    <dbReference type="NCBI Taxonomy" id="407821"/>
    <lineage>
        <taxon>Eukaryota</taxon>
        <taxon>Metazoa</taxon>
        <taxon>Ecdysozoa</taxon>
        <taxon>Arthropoda</taxon>
        <taxon>Chelicerata</taxon>
        <taxon>Arachnida</taxon>
        <taxon>Araneae</taxon>
        <taxon>Araneomorphae</taxon>
        <taxon>Entelegynae</taxon>
        <taxon>Eresoidea</taxon>
        <taxon>Eresidae</taxon>
        <taxon>Stegodyphus</taxon>
    </lineage>
</organism>
<dbReference type="GO" id="GO:0007165">
    <property type="term" value="P:signal transduction"/>
    <property type="evidence" value="ECO:0007669"/>
    <property type="project" value="InterPro"/>
</dbReference>
<evidence type="ECO:0000256" key="1">
    <source>
        <dbReference type="ARBA" id="ARBA00007549"/>
    </source>
</evidence>
<dbReference type="InterPro" id="IPR000198">
    <property type="entry name" value="RhoGAP_dom"/>
</dbReference>
<reference evidence="5 6" key="1">
    <citation type="submission" date="2013-11" db="EMBL/GenBank/DDBJ databases">
        <title>Genome sequencing of Stegodyphus mimosarum.</title>
        <authorList>
            <person name="Bechsgaard J."/>
        </authorList>
    </citation>
    <scope>NUCLEOTIDE SEQUENCE [LARGE SCALE GENOMIC DNA]</scope>
</reference>
<dbReference type="Gene3D" id="1.10.555.10">
    <property type="entry name" value="Rho GTPase activation protein"/>
    <property type="match status" value="1"/>
</dbReference>
<feature type="coiled-coil region" evidence="2">
    <location>
        <begin position="657"/>
        <end position="717"/>
    </location>
</feature>
<dbReference type="CDD" id="cd00159">
    <property type="entry name" value="RhoGAP"/>
    <property type="match status" value="1"/>
</dbReference>
<accession>A0A087ULT9</accession>
<dbReference type="InterPro" id="IPR008936">
    <property type="entry name" value="Rho_GTPase_activation_prot"/>
</dbReference>